<keyword evidence="7" id="KW-1185">Reference proteome</keyword>
<feature type="domain" description="Root UVB sensitive protein C-terminal" evidence="5">
    <location>
        <begin position="922"/>
        <end position="1066"/>
    </location>
</feature>
<gene>
    <name evidence="6" type="ORF">SDJN03_08416</name>
</gene>
<sequence length="1076" mass="120178">MASKMAILSRTQTIIRNSNLNNVCFFKPITTFTFLSQEPQLANEPADIPSTPLPPNPASGSPLYNENWRNPIPNASRTLSMIPLGFLNQSPSSRIEALSQTLDVQSLLNVFADWMASQRWEDMKQLFEFWIRSLDKNGKPNKPDVNLYNNYLRANLMVNASAGELLDLVAQMEDYAISPNTASFNLVLKAMYQAKETQAAEKLIERMLQTGEESMPDDESYDLVIGMLLSTDQIDAALKYIDLTLKSGHMLSLKVFTECVRSCVKKGRLDTLVSVIDRCKATVQNKALCPTWNLCNFIAEVATQEDNSKLAYYALEFMARWIARGENARPPVHLSVDEGIVVSALGTAGRTYSSSLLDASWAILKRSLGQKKVPNPESYLGKIYALASFGNLQRAFTTLREFEEAYRTADDGAGEEMFSPFTSLYPLVVACSKKGFETLDTVYFQLENLSRADPPYKSVSALNCVILGCANIWDLDRAYQTFEAIGSSFGLTPDIHSYNALIYAFGRLKKTFEAARVFEHLVGLGVKPNAKSYSLLVDAHIINRDPKSALSVIDNMVTAGFVPSKEMLKKARRRCMREMDYPSNDKGHTVQSGLRHQLCCIIGFHSYLENLSCANCKRGKGFCLSFRSESLRPSSFESPLMDRKHPQSEVFLEEWNGSSLSELRKTATITVSPSLSIQRSGSRFKIVGRRFFDAFVPEGFPSSVTPDYVPFQIWDSLQGLSTYIRTMLSTQALLSAIGVGEQSATVIGATFQWFLRDLTGMIGGILFTFYQGSNLDSNAKMWRLVADFMNDLGMLMDLVSPLFPSAFMLIVCLGSLSRSFTGVASGATRAALTQHFALQNNAADISAKEGSQETVATMVGMAIGMLLARITMGCPLAIWLSFLSLTLFHMYANYKAVCCLSLTSLNPQRCSIALQHFIQTGQVLSPQQVSKMEHVLPTWVSSWSLRSIKLIHTRVRLGERISSLHHSEMKELLQLAGANSNKVKYLLMERKSIICVIVRKDATANDIFQSFFHALVAAYVPDQASRHLESLSWMDKHYEDFIQKLKLSGWKTDRLLSPSVCWRANWVCSPRDEKID</sequence>
<keyword evidence="3" id="KW-0812">Transmembrane</keyword>
<dbReference type="InterPro" id="IPR055412">
    <property type="entry name" value="UVB_sens_C"/>
</dbReference>
<keyword evidence="3" id="KW-0472">Membrane</keyword>
<organism evidence="6 7">
    <name type="scientific">Cucurbita argyrosperma subsp. sororia</name>
    <dbReference type="NCBI Taxonomy" id="37648"/>
    <lineage>
        <taxon>Eukaryota</taxon>
        <taxon>Viridiplantae</taxon>
        <taxon>Streptophyta</taxon>
        <taxon>Embryophyta</taxon>
        <taxon>Tracheophyta</taxon>
        <taxon>Spermatophyta</taxon>
        <taxon>Magnoliopsida</taxon>
        <taxon>eudicotyledons</taxon>
        <taxon>Gunneridae</taxon>
        <taxon>Pentapetalae</taxon>
        <taxon>rosids</taxon>
        <taxon>fabids</taxon>
        <taxon>Cucurbitales</taxon>
        <taxon>Cucurbitaceae</taxon>
        <taxon>Cucurbiteae</taxon>
        <taxon>Cucurbita</taxon>
    </lineage>
</organism>
<feature type="domain" description="Protein root UVB sensitive/RUS" evidence="4">
    <location>
        <begin position="688"/>
        <end position="920"/>
    </location>
</feature>
<evidence type="ECO:0000256" key="3">
    <source>
        <dbReference type="SAM" id="Phobius"/>
    </source>
</evidence>
<evidence type="ECO:0000256" key="2">
    <source>
        <dbReference type="SAM" id="MobiDB-lite"/>
    </source>
</evidence>
<dbReference type="AlphaFoldDB" id="A0AAV6NHE9"/>
<dbReference type="InterPro" id="IPR044605">
    <property type="entry name" value="At1g26460-like"/>
</dbReference>
<dbReference type="NCBIfam" id="TIGR00756">
    <property type="entry name" value="PPR"/>
    <property type="match status" value="1"/>
</dbReference>
<evidence type="ECO:0000313" key="7">
    <source>
        <dbReference type="Proteomes" id="UP000685013"/>
    </source>
</evidence>
<feature type="repeat" description="PPR" evidence="1">
    <location>
        <begin position="494"/>
        <end position="528"/>
    </location>
</feature>
<reference evidence="6 7" key="1">
    <citation type="journal article" date="2021" name="Hortic Res">
        <title>The domestication of Cucurbita argyrosperma as revealed by the genome of its wild relative.</title>
        <authorList>
            <person name="Barrera-Redondo J."/>
            <person name="Sanchez-de la Vega G."/>
            <person name="Aguirre-Liguori J.A."/>
            <person name="Castellanos-Morales G."/>
            <person name="Gutierrez-Guerrero Y.T."/>
            <person name="Aguirre-Dugua X."/>
            <person name="Aguirre-Planter E."/>
            <person name="Tenaillon M.I."/>
            <person name="Lira-Saade R."/>
            <person name="Eguiarte L.E."/>
        </authorList>
    </citation>
    <scope>NUCLEOTIDE SEQUENCE [LARGE SCALE GENOMIC DNA]</scope>
    <source>
        <strain evidence="6">JBR-2021</strain>
    </source>
</reference>
<feature type="transmembrane region" description="Helical" evidence="3">
    <location>
        <begin position="792"/>
        <end position="816"/>
    </location>
</feature>
<name>A0AAV6NHE9_9ROSI</name>
<dbReference type="Pfam" id="PF13812">
    <property type="entry name" value="PPR_3"/>
    <property type="match status" value="1"/>
</dbReference>
<dbReference type="EMBL" id="JAGKQH010000005">
    <property type="protein sequence ID" value="KAG6598638.1"/>
    <property type="molecule type" value="Genomic_DNA"/>
</dbReference>
<proteinExistence type="predicted"/>
<dbReference type="Pfam" id="PF04884">
    <property type="entry name" value="UVB_sens_prot"/>
    <property type="match status" value="1"/>
</dbReference>
<evidence type="ECO:0000256" key="1">
    <source>
        <dbReference type="PROSITE-ProRule" id="PRU00708"/>
    </source>
</evidence>
<evidence type="ECO:0000259" key="5">
    <source>
        <dbReference type="Pfam" id="PF24160"/>
    </source>
</evidence>
<feature type="repeat" description="PPR" evidence="1">
    <location>
        <begin position="180"/>
        <end position="214"/>
    </location>
</feature>
<dbReference type="Pfam" id="PF24160">
    <property type="entry name" value="UVB_sens_C"/>
    <property type="match status" value="1"/>
</dbReference>
<dbReference type="InterPro" id="IPR002885">
    <property type="entry name" value="PPR_rpt"/>
</dbReference>
<keyword evidence="3" id="KW-1133">Transmembrane helix</keyword>
<feature type="non-terminal residue" evidence="6">
    <location>
        <position position="1"/>
    </location>
</feature>
<feature type="region of interest" description="Disordered" evidence="2">
    <location>
        <begin position="43"/>
        <end position="62"/>
    </location>
</feature>
<evidence type="ECO:0000313" key="6">
    <source>
        <dbReference type="EMBL" id="KAG6598638.1"/>
    </source>
</evidence>
<evidence type="ECO:0000259" key="4">
    <source>
        <dbReference type="Pfam" id="PF04884"/>
    </source>
</evidence>
<feature type="repeat" description="PPR" evidence="1">
    <location>
        <begin position="529"/>
        <end position="563"/>
    </location>
</feature>
<dbReference type="PANTHER" id="PTHR47205">
    <property type="entry name" value="OS07G0599000 PROTEIN"/>
    <property type="match status" value="1"/>
</dbReference>
<dbReference type="PANTHER" id="PTHR47205:SF1">
    <property type="entry name" value="OS07G0599000 PROTEIN"/>
    <property type="match status" value="1"/>
</dbReference>
<accession>A0AAV6NHE9</accession>
<dbReference type="PROSITE" id="PS51375">
    <property type="entry name" value="PPR"/>
    <property type="match status" value="3"/>
</dbReference>
<feature type="transmembrane region" description="Helical" evidence="3">
    <location>
        <begin position="866"/>
        <end position="891"/>
    </location>
</feature>
<dbReference type="InterPro" id="IPR054549">
    <property type="entry name" value="UVB_sens_RUS_dom"/>
</dbReference>
<dbReference type="Proteomes" id="UP000685013">
    <property type="component" value="Chromosome 5"/>
</dbReference>
<protein>
    <submittedName>
        <fullName evidence="6">Pentatricopeptide repeat-containing protein, mitochondrial</fullName>
    </submittedName>
</protein>
<comment type="caution">
    <text evidence="6">The sequence shown here is derived from an EMBL/GenBank/DDBJ whole genome shotgun (WGS) entry which is preliminary data.</text>
</comment>